<feature type="domain" description="DCD" evidence="1">
    <location>
        <begin position="59"/>
        <end position="199"/>
    </location>
</feature>
<protein>
    <recommendedName>
        <fullName evidence="1">DCD domain-containing protein</fullName>
    </recommendedName>
</protein>
<dbReference type="AlphaFoldDB" id="A0AAE1R0L0"/>
<dbReference type="PANTHER" id="PTHR46034:SF39">
    <property type="entry name" value="KELCH-LIKE PROTEIN 3 ISOFORM X1"/>
    <property type="match status" value="1"/>
</dbReference>
<dbReference type="InterPro" id="IPR044832">
    <property type="entry name" value="NRP-like"/>
</dbReference>
<comment type="caution">
    <text evidence="2">The sequence shown here is derived from an EMBL/GenBank/DDBJ whole genome shotgun (WGS) entry which is preliminary data.</text>
</comment>
<proteinExistence type="predicted"/>
<gene>
    <name evidence="2" type="ORF">RND71_038494</name>
</gene>
<dbReference type="Pfam" id="PF10539">
    <property type="entry name" value="Dev_Cell_Death"/>
    <property type="match status" value="1"/>
</dbReference>
<organism evidence="2 3">
    <name type="scientific">Anisodus tanguticus</name>
    <dbReference type="NCBI Taxonomy" id="243964"/>
    <lineage>
        <taxon>Eukaryota</taxon>
        <taxon>Viridiplantae</taxon>
        <taxon>Streptophyta</taxon>
        <taxon>Embryophyta</taxon>
        <taxon>Tracheophyta</taxon>
        <taxon>Spermatophyta</taxon>
        <taxon>Magnoliopsida</taxon>
        <taxon>eudicotyledons</taxon>
        <taxon>Gunneridae</taxon>
        <taxon>Pentapetalae</taxon>
        <taxon>asterids</taxon>
        <taxon>lamiids</taxon>
        <taxon>Solanales</taxon>
        <taxon>Solanaceae</taxon>
        <taxon>Solanoideae</taxon>
        <taxon>Hyoscyameae</taxon>
        <taxon>Anisodus</taxon>
    </lineage>
</organism>
<accession>A0AAE1R0L0</accession>
<dbReference type="InterPro" id="IPR013989">
    <property type="entry name" value="Dev_and_cell_death_domain"/>
</dbReference>
<evidence type="ECO:0000313" key="3">
    <source>
        <dbReference type="Proteomes" id="UP001291623"/>
    </source>
</evidence>
<dbReference type="PANTHER" id="PTHR46034">
    <property type="match status" value="1"/>
</dbReference>
<dbReference type="Proteomes" id="UP001291623">
    <property type="component" value="Unassembled WGS sequence"/>
</dbReference>
<keyword evidence="3" id="KW-1185">Reference proteome</keyword>
<evidence type="ECO:0000259" key="1">
    <source>
        <dbReference type="PROSITE" id="PS51222"/>
    </source>
</evidence>
<sequence>MTKGKGLLVYGNKVAKGHAEKSRHLRPYFSQVDVCQLLGNYVRQDFLWTMIPGVHTTIPSTASTMLWCIPLSRKPGNLGRGLPVQHISYVKNIDSGLPLFLFNYTDRKLYGIYEAAGSGQMHIDKYAWTSDGSFRNSSSCTGLKTLRELALQREFSGGITDVPSDEATTIVVPASINDAIIGQETINDAIIGQETLLEELPLGEEQNVECSCDSTVSSSNGRTESFEEEYIHKIDNLTQDLSLNWLYTACCGGTKHNMSSMVINADSDKL</sequence>
<name>A0AAE1R0L0_9SOLA</name>
<dbReference type="SMART" id="SM00767">
    <property type="entry name" value="DCD"/>
    <property type="match status" value="1"/>
</dbReference>
<dbReference type="EMBL" id="JAVYJV010000021">
    <property type="protein sequence ID" value="KAK4342678.1"/>
    <property type="molecule type" value="Genomic_DNA"/>
</dbReference>
<evidence type="ECO:0000313" key="2">
    <source>
        <dbReference type="EMBL" id="KAK4342678.1"/>
    </source>
</evidence>
<reference evidence="2" key="1">
    <citation type="submission" date="2023-12" db="EMBL/GenBank/DDBJ databases">
        <title>Genome assembly of Anisodus tanguticus.</title>
        <authorList>
            <person name="Wang Y.-J."/>
        </authorList>
    </citation>
    <scope>NUCLEOTIDE SEQUENCE</scope>
    <source>
        <strain evidence="2">KB-2021</strain>
        <tissue evidence="2">Leaf</tissue>
    </source>
</reference>
<dbReference type="GO" id="GO:0034976">
    <property type="term" value="P:response to endoplasmic reticulum stress"/>
    <property type="evidence" value="ECO:0007669"/>
    <property type="project" value="InterPro"/>
</dbReference>
<dbReference type="PROSITE" id="PS51222">
    <property type="entry name" value="DCD"/>
    <property type="match status" value="1"/>
</dbReference>